<reference evidence="5" key="1">
    <citation type="journal article" date="2021" name="Front. Microbiol.">
        <title>Comprehensive Comparative Genomics and Phenotyping of Methylobacterium Species.</title>
        <authorList>
            <person name="Alessa O."/>
            <person name="Ogura Y."/>
            <person name="Fujitani Y."/>
            <person name="Takami H."/>
            <person name="Hayashi T."/>
            <person name="Sahin N."/>
            <person name="Tani A."/>
        </authorList>
    </citation>
    <scope>NUCLEOTIDE SEQUENCE</scope>
    <source>
        <strain evidence="5">DSM 23632</strain>
    </source>
</reference>
<dbReference type="PANTHER" id="PTHR43420:SF12">
    <property type="entry name" value="N-ACETYLTRANSFERASE DOMAIN-CONTAINING PROTEIN"/>
    <property type="match status" value="1"/>
</dbReference>
<evidence type="ECO:0000256" key="2">
    <source>
        <dbReference type="ARBA" id="ARBA00023315"/>
    </source>
</evidence>
<evidence type="ECO:0000256" key="3">
    <source>
        <dbReference type="SAM" id="MobiDB-lite"/>
    </source>
</evidence>
<protein>
    <submittedName>
        <fullName evidence="5">Mycothiol acetyltransferase</fullName>
    </submittedName>
</protein>
<comment type="caution">
    <text evidence="5">The sequence shown here is derived from an EMBL/GenBank/DDBJ whole genome shotgun (WGS) entry which is preliminary data.</text>
</comment>
<evidence type="ECO:0000313" key="6">
    <source>
        <dbReference type="Proteomes" id="UP001055057"/>
    </source>
</evidence>
<dbReference type="InterPro" id="IPR016181">
    <property type="entry name" value="Acyl_CoA_acyltransferase"/>
</dbReference>
<keyword evidence="2" id="KW-0012">Acyltransferase</keyword>
<dbReference type="SUPFAM" id="SSF55729">
    <property type="entry name" value="Acyl-CoA N-acyltransferases (Nat)"/>
    <property type="match status" value="1"/>
</dbReference>
<gene>
    <name evidence="5" type="primary">mshD_1</name>
    <name evidence="5" type="ORF">MPOCJGCO_0376</name>
</gene>
<dbReference type="CDD" id="cd04301">
    <property type="entry name" value="NAT_SF"/>
    <property type="match status" value="1"/>
</dbReference>
<reference evidence="5" key="2">
    <citation type="submission" date="2021-08" db="EMBL/GenBank/DDBJ databases">
        <authorList>
            <person name="Tani A."/>
            <person name="Ola A."/>
            <person name="Ogura Y."/>
            <person name="Katsura K."/>
            <person name="Hayashi T."/>
        </authorList>
    </citation>
    <scope>NUCLEOTIDE SEQUENCE</scope>
    <source>
        <strain evidence="5">DSM 23632</strain>
    </source>
</reference>
<dbReference type="InterPro" id="IPR050680">
    <property type="entry name" value="YpeA/RimI_acetyltransf"/>
</dbReference>
<feature type="compositionally biased region" description="Low complexity" evidence="3">
    <location>
        <begin position="1"/>
        <end position="13"/>
    </location>
</feature>
<dbReference type="InterPro" id="IPR000182">
    <property type="entry name" value="GNAT_dom"/>
</dbReference>
<name>A0ABQ4TWB5_9HYPH</name>
<organism evidence="5 6">
    <name type="scientific">Methylobacterium trifolii</name>
    <dbReference type="NCBI Taxonomy" id="1003092"/>
    <lineage>
        <taxon>Bacteria</taxon>
        <taxon>Pseudomonadati</taxon>
        <taxon>Pseudomonadota</taxon>
        <taxon>Alphaproteobacteria</taxon>
        <taxon>Hyphomicrobiales</taxon>
        <taxon>Methylobacteriaceae</taxon>
        <taxon>Methylobacterium</taxon>
    </lineage>
</organism>
<evidence type="ECO:0000256" key="1">
    <source>
        <dbReference type="ARBA" id="ARBA00022679"/>
    </source>
</evidence>
<keyword evidence="1" id="KW-0808">Transferase</keyword>
<keyword evidence="6" id="KW-1185">Reference proteome</keyword>
<feature type="compositionally biased region" description="Low complexity" evidence="3">
    <location>
        <begin position="22"/>
        <end position="31"/>
    </location>
</feature>
<dbReference type="Proteomes" id="UP001055057">
    <property type="component" value="Unassembled WGS sequence"/>
</dbReference>
<feature type="region of interest" description="Disordered" evidence="3">
    <location>
        <begin position="1"/>
        <end position="52"/>
    </location>
</feature>
<evidence type="ECO:0000313" key="5">
    <source>
        <dbReference type="EMBL" id="GJE58297.1"/>
    </source>
</evidence>
<accession>A0ABQ4TWB5</accession>
<evidence type="ECO:0000259" key="4">
    <source>
        <dbReference type="PROSITE" id="PS51186"/>
    </source>
</evidence>
<dbReference type="Gene3D" id="3.40.630.30">
    <property type="match status" value="1"/>
</dbReference>
<dbReference type="PANTHER" id="PTHR43420">
    <property type="entry name" value="ACETYLTRANSFERASE"/>
    <property type="match status" value="1"/>
</dbReference>
<sequence>MACPDMAGHPAAGAGAGPPPGDAAAGSPQDGAADRETGAALRGRSPGGGAGLRPEAEADGAFLFALFAAVQGGAFAGVDPGLAALLLRQGFAGQAAGYRARYPRGRFAIVEHAGAPAGRLVTDRGAEAITIVDLALMPESQGRGLGTALVRAVLDEARAAGLPVRLSVLAGNPAARRLYERLGFTTVATSDLHHDLAWTPTP</sequence>
<dbReference type="Pfam" id="PF00583">
    <property type="entry name" value="Acetyltransf_1"/>
    <property type="match status" value="1"/>
</dbReference>
<dbReference type="PROSITE" id="PS51186">
    <property type="entry name" value="GNAT"/>
    <property type="match status" value="1"/>
</dbReference>
<proteinExistence type="predicted"/>
<dbReference type="EMBL" id="BPRB01000026">
    <property type="protein sequence ID" value="GJE58297.1"/>
    <property type="molecule type" value="Genomic_DNA"/>
</dbReference>
<feature type="domain" description="N-acetyltransferase" evidence="4">
    <location>
        <begin position="50"/>
        <end position="202"/>
    </location>
</feature>